<dbReference type="Pfam" id="PF00953">
    <property type="entry name" value="Glycos_transf_4"/>
    <property type="match status" value="1"/>
</dbReference>
<comment type="pathway">
    <text evidence="3">Protein modification; protein glycosylation.</text>
</comment>
<feature type="transmembrane region" description="Helical" evidence="19">
    <location>
        <begin position="30"/>
        <end position="52"/>
    </location>
</feature>
<reference evidence="20 21" key="1">
    <citation type="submission" date="2017-04" db="EMBL/GenBank/DDBJ databases">
        <title>Genome sequencing of [Candida] sorbophila.</title>
        <authorList>
            <person name="Ahn J.O."/>
        </authorList>
    </citation>
    <scope>NUCLEOTIDE SEQUENCE [LARGE SCALE GENOMIC DNA]</scope>
    <source>
        <strain evidence="20 21">DS02</strain>
    </source>
</reference>
<keyword evidence="8 20" id="KW-0808">Transferase</keyword>
<keyword evidence="14 19" id="KW-0472">Membrane</keyword>
<evidence type="ECO:0000256" key="16">
    <source>
        <dbReference type="ARBA" id="ARBA00033238"/>
    </source>
</evidence>
<dbReference type="OrthoDB" id="10262326at2759"/>
<dbReference type="InterPro" id="IPR000715">
    <property type="entry name" value="Glycosyl_transferase_4"/>
</dbReference>
<dbReference type="GO" id="GO:0003975">
    <property type="term" value="F:UDP-N-acetylglucosamine-dolichyl-phosphate N-acetylglucosaminephosphotransferase activity"/>
    <property type="evidence" value="ECO:0007669"/>
    <property type="project" value="UniProtKB-EC"/>
</dbReference>
<dbReference type="EC" id="2.7.8.15" evidence="5"/>
<feature type="transmembrane region" description="Helical" evidence="19">
    <location>
        <begin position="138"/>
        <end position="157"/>
    </location>
</feature>
<feature type="transmembrane region" description="Helical" evidence="19">
    <location>
        <begin position="235"/>
        <end position="254"/>
    </location>
</feature>
<comment type="catalytic activity">
    <reaction evidence="18">
        <text>a di-trans,poly-cis-dolichyl phosphate + UDP-N-acetyl-alpha-D-glucosamine = an N-acetyl-alpha-D-glucosaminyl-diphospho-di-trans,poly-cis-dolichol + UMP</text>
        <dbReference type="Rhea" id="RHEA:13289"/>
        <dbReference type="Rhea" id="RHEA-COMP:19498"/>
        <dbReference type="Rhea" id="RHEA-COMP:19507"/>
        <dbReference type="ChEBI" id="CHEBI:57683"/>
        <dbReference type="ChEBI" id="CHEBI:57705"/>
        <dbReference type="ChEBI" id="CHEBI:57865"/>
        <dbReference type="ChEBI" id="CHEBI:58427"/>
        <dbReference type="EC" id="2.7.8.15"/>
    </reaction>
    <physiologicalReaction direction="left-to-right" evidence="18">
        <dbReference type="Rhea" id="RHEA:13290"/>
    </physiologicalReaction>
</comment>
<keyword evidence="7" id="KW-0328">Glycosyltransferase</keyword>
<evidence type="ECO:0000256" key="1">
    <source>
        <dbReference type="ARBA" id="ARBA00001946"/>
    </source>
</evidence>
<dbReference type="PANTHER" id="PTHR10571">
    <property type="entry name" value="UDP-N-ACETYLGLUCOSAMINE--DOLICHYL-PHOSPHATE N-ACETYLGLUCOSAMINEPHOSPHOTRANSFERASE"/>
    <property type="match status" value="1"/>
</dbReference>
<dbReference type="GO" id="GO:0005789">
    <property type="term" value="C:endoplasmic reticulum membrane"/>
    <property type="evidence" value="ECO:0007669"/>
    <property type="project" value="UniProtKB-SubCell"/>
</dbReference>
<comment type="cofactor">
    <cofactor evidence="1">
        <name>Mg(2+)</name>
        <dbReference type="ChEBI" id="CHEBI:18420"/>
    </cofactor>
</comment>
<evidence type="ECO:0000256" key="10">
    <source>
        <dbReference type="ARBA" id="ARBA00022723"/>
    </source>
</evidence>
<dbReference type="CDD" id="cd06855">
    <property type="entry name" value="GT_GPT_euk"/>
    <property type="match status" value="1"/>
</dbReference>
<dbReference type="AlphaFoldDB" id="A0A2T0FCY5"/>
<protein>
    <recommendedName>
        <fullName evidence="6">UDP-N-acetylglucosamine--dolichyl-phosphate N-acetylglucosaminephosphotransferase</fullName>
        <ecNumber evidence="5">2.7.8.15</ecNumber>
    </recommendedName>
    <alternativeName>
        <fullName evidence="15">GlcNAc-1-P transferase</fullName>
    </alternativeName>
    <alternativeName>
        <fullName evidence="16">N-acetylglucosamine-1-phosphate transferase</fullName>
    </alternativeName>
</protein>
<organism evidence="20 21">
    <name type="scientific">Wickerhamiella sorbophila</name>
    <dbReference type="NCBI Taxonomy" id="45607"/>
    <lineage>
        <taxon>Eukaryota</taxon>
        <taxon>Fungi</taxon>
        <taxon>Dikarya</taxon>
        <taxon>Ascomycota</taxon>
        <taxon>Saccharomycotina</taxon>
        <taxon>Dipodascomycetes</taxon>
        <taxon>Dipodascales</taxon>
        <taxon>Trichomonascaceae</taxon>
        <taxon>Wickerhamiella</taxon>
    </lineage>
</organism>
<gene>
    <name evidence="20" type="ORF">B9G98_00419</name>
</gene>
<evidence type="ECO:0000313" key="20">
    <source>
        <dbReference type="EMBL" id="PRT52799.1"/>
    </source>
</evidence>
<dbReference type="PANTHER" id="PTHR10571:SF0">
    <property type="entry name" value="UDP-N-ACETYLGLUCOSAMINE--DOLICHYL-PHOSPHATE N-ACETYLGLUCOSAMINEPHOSPHOTRANSFERASE"/>
    <property type="match status" value="1"/>
</dbReference>
<evidence type="ECO:0000256" key="4">
    <source>
        <dbReference type="ARBA" id="ARBA00009317"/>
    </source>
</evidence>
<keyword evidence="13 19" id="KW-1133">Transmembrane helix</keyword>
<sequence>MLKTAAFLVGLALIFNTQRRALVSSFGFGVANAVVVAKMLPVASPSMIKVGFSGRDVLKKDRPLLPETLGLITGVFYLFSLLLFIPFAFYHHLTDTFSDGQFPHHKLAAYLSAILSIQSMLMLGVADDLFDLRWRHKFFLPAIAAIPMLMVYYVNWGKTSIVLPPFLEMGSTIDLGFLYYAYMGAFSIFCTNCINIYAGLNGLEVGQSVVLGVCVLINDYLYISGPPCPVMDNHLLSTYIMLPFVLASLPLLKYNWWPARGFVGDTYCYFAGMVFAVVGILGHFSKTLLSFCGPQIFNFLYSLPQLFHLVPCPRHRMPVYNEKTGKLEPSRADVSKCNSAVKTVLRALAKFRLIRVWEDASKMEVSNMTLINLTLVHIGPLREDHLTMVLLSLQFAWGILAIILRHQLAKLIFGA</sequence>
<evidence type="ECO:0000256" key="13">
    <source>
        <dbReference type="ARBA" id="ARBA00022989"/>
    </source>
</evidence>
<evidence type="ECO:0000256" key="18">
    <source>
        <dbReference type="ARBA" id="ARBA00045078"/>
    </source>
</evidence>
<evidence type="ECO:0000313" key="21">
    <source>
        <dbReference type="Proteomes" id="UP000238350"/>
    </source>
</evidence>
<evidence type="ECO:0000256" key="2">
    <source>
        <dbReference type="ARBA" id="ARBA00004477"/>
    </source>
</evidence>
<evidence type="ECO:0000256" key="3">
    <source>
        <dbReference type="ARBA" id="ARBA00004922"/>
    </source>
</evidence>
<dbReference type="GO" id="GO:0006488">
    <property type="term" value="P:dolichol-linked oligosaccharide biosynthetic process"/>
    <property type="evidence" value="ECO:0007669"/>
    <property type="project" value="InterPro"/>
</dbReference>
<keyword evidence="21" id="KW-1185">Reference proteome</keyword>
<comment type="subcellular location">
    <subcellularLocation>
        <location evidence="2">Endoplasmic reticulum membrane</location>
        <topology evidence="2">Multi-pass membrane protein</topology>
    </subcellularLocation>
</comment>
<keyword evidence="12" id="KW-0460">Magnesium</keyword>
<accession>A0A2T0FCY5</accession>
<evidence type="ECO:0000256" key="5">
    <source>
        <dbReference type="ARBA" id="ARBA00013225"/>
    </source>
</evidence>
<feature type="transmembrane region" description="Helical" evidence="19">
    <location>
        <begin position="385"/>
        <end position="404"/>
    </location>
</feature>
<evidence type="ECO:0000256" key="9">
    <source>
        <dbReference type="ARBA" id="ARBA00022692"/>
    </source>
</evidence>
<evidence type="ECO:0000256" key="7">
    <source>
        <dbReference type="ARBA" id="ARBA00022676"/>
    </source>
</evidence>
<feature type="transmembrane region" description="Helical" evidence="19">
    <location>
        <begin position="107"/>
        <end position="126"/>
    </location>
</feature>
<dbReference type="GeneID" id="36514168"/>
<comment type="function">
    <text evidence="17">UDP-N-acetylglucosamine--dolichyl-phosphate N-acetylglucosaminephosphotransferase that operates in the biosynthetic pathway of dolichol-linked oligosaccharides, the glycan precursors employed in protein asparagine (N)-glycosylation. The assembly of dolichol-linked oligosaccharides begins on the cytosolic side of the endoplasmic reticulum membrane and finishes in its lumen. The sequential addition of sugars to dolichol pyrophosphate produces dolichol-linked oligosaccharides containing fourteen sugars, including two GlcNAcs, nine mannoses and three glucoses. Once assembled, the oligosaccharide is transferred from the lipid to nascent proteins by oligosaccharyltransferases. Catalyzes the initial step of dolichol-linked oligosaccharide biosynthesis, transfering GlcNAc-1-P from cytosolic UDP-GlcNAc onto the carrier lipid dolichyl phosphate (P-dolichol), yielding GlcNAc-P-P-dolichol embedded in the cytoplasmic leaflet of the endoplasmic reticulum membrane.</text>
</comment>
<comment type="caution">
    <text evidence="20">The sequence shown here is derived from an EMBL/GenBank/DDBJ whole genome shotgun (WGS) entry which is preliminary data.</text>
</comment>
<dbReference type="STRING" id="45607.A0A2T0FCY5"/>
<dbReference type="GO" id="GO:0016757">
    <property type="term" value="F:glycosyltransferase activity"/>
    <property type="evidence" value="ECO:0007669"/>
    <property type="project" value="UniProtKB-KW"/>
</dbReference>
<evidence type="ECO:0000256" key="17">
    <source>
        <dbReference type="ARBA" id="ARBA00044717"/>
    </source>
</evidence>
<evidence type="ECO:0000256" key="15">
    <source>
        <dbReference type="ARBA" id="ARBA00029567"/>
    </source>
</evidence>
<evidence type="ECO:0000256" key="14">
    <source>
        <dbReference type="ARBA" id="ARBA00023136"/>
    </source>
</evidence>
<evidence type="ECO:0000256" key="19">
    <source>
        <dbReference type="SAM" id="Phobius"/>
    </source>
</evidence>
<keyword evidence="9 19" id="KW-0812">Transmembrane</keyword>
<keyword evidence="11" id="KW-0256">Endoplasmic reticulum</keyword>
<feature type="transmembrane region" description="Helical" evidence="19">
    <location>
        <begin position="64"/>
        <end position="87"/>
    </location>
</feature>
<evidence type="ECO:0000256" key="12">
    <source>
        <dbReference type="ARBA" id="ARBA00022842"/>
    </source>
</evidence>
<comment type="similarity">
    <text evidence="4">Belongs to the glycosyltransferase 4 family.</text>
</comment>
<evidence type="ECO:0000256" key="11">
    <source>
        <dbReference type="ARBA" id="ARBA00022824"/>
    </source>
</evidence>
<feature type="transmembrane region" description="Helical" evidence="19">
    <location>
        <begin position="266"/>
        <end position="284"/>
    </location>
</feature>
<proteinExistence type="inferred from homology"/>
<keyword evidence="10" id="KW-0479">Metal-binding</keyword>
<dbReference type="RefSeq" id="XP_024662745.1">
    <property type="nucleotide sequence ID" value="XM_024806977.1"/>
</dbReference>
<feature type="transmembrane region" description="Helical" evidence="19">
    <location>
        <begin position="177"/>
        <end position="198"/>
    </location>
</feature>
<evidence type="ECO:0000256" key="8">
    <source>
        <dbReference type="ARBA" id="ARBA00022679"/>
    </source>
</evidence>
<dbReference type="InterPro" id="IPR033895">
    <property type="entry name" value="GPT"/>
</dbReference>
<name>A0A2T0FCY5_9ASCO</name>
<evidence type="ECO:0000256" key="6">
    <source>
        <dbReference type="ARBA" id="ARBA00017659"/>
    </source>
</evidence>
<dbReference type="UniPathway" id="UPA00378"/>
<dbReference type="GO" id="GO:0046872">
    <property type="term" value="F:metal ion binding"/>
    <property type="evidence" value="ECO:0007669"/>
    <property type="project" value="UniProtKB-KW"/>
</dbReference>
<dbReference type="EMBL" id="NDIQ01000001">
    <property type="protein sequence ID" value="PRT52799.1"/>
    <property type="molecule type" value="Genomic_DNA"/>
</dbReference>
<dbReference type="Proteomes" id="UP000238350">
    <property type="component" value="Unassembled WGS sequence"/>
</dbReference>